<comment type="caution">
    <text evidence="2">The sequence shown here is derived from an EMBL/GenBank/DDBJ whole genome shotgun (WGS) entry which is preliminary data.</text>
</comment>
<evidence type="ECO:0000313" key="2">
    <source>
        <dbReference type="EMBL" id="MFC5707491.1"/>
    </source>
</evidence>
<feature type="transmembrane region" description="Helical" evidence="1">
    <location>
        <begin position="49"/>
        <end position="77"/>
    </location>
</feature>
<dbReference type="RefSeq" id="WP_042642317.1">
    <property type="nucleotide sequence ID" value="NZ_CDDF01000011.1"/>
</dbReference>
<reference evidence="3" key="1">
    <citation type="journal article" date="2019" name="Int. J. Syst. Evol. Microbiol.">
        <title>The Global Catalogue of Microorganisms (GCM) 10K type strain sequencing project: providing services to taxonomists for standard genome sequencing and annotation.</title>
        <authorList>
            <consortium name="The Broad Institute Genomics Platform"/>
            <consortium name="The Broad Institute Genome Sequencing Center for Infectious Disease"/>
            <person name="Wu L."/>
            <person name="Ma J."/>
        </authorList>
    </citation>
    <scope>NUCLEOTIDE SEQUENCE [LARGE SCALE GENOMIC DNA]</scope>
    <source>
        <strain evidence="3">KCTC 15012</strain>
    </source>
</reference>
<keyword evidence="1" id="KW-0472">Membrane</keyword>
<evidence type="ECO:0008006" key="4">
    <source>
        <dbReference type="Google" id="ProtNLM"/>
    </source>
</evidence>
<sequence length="82" mass="8898">MATGHWPLALLLLCGGVGLLTLSRLDNHFRNGAPLGDLRLHLAGLATGALVAITLLFLVQGQWLSLWPLLAAGYFLVRLRRL</sequence>
<organism evidence="2 3">
    <name type="scientific">Aeromonas eucrenophila</name>
    <dbReference type="NCBI Taxonomy" id="649"/>
    <lineage>
        <taxon>Bacteria</taxon>
        <taxon>Pseudomonadati</taxon>
        <taxon>Pseudomonadota</taxon>
        <taxon>Gammaproteobacteria</taxon>
        <taxon>Aeromonadales</taxon>
        <taxon>Aeromonadaceae</taxon>
        <taxon>Aeromonas</taxon>
    </lineage>
</organism>
<proteinExistence type="predicted"/>
<keyword evidence="3" id="KW-1185">Reference proteome</keyword>
<name>A0ABW0YCJ8_9GAMM</name>
<gene>
    <name evidence="2" type="ORF">ACFPVW_15855</name>
</gene>
<evidence type="ECO:0000313" key="3">
    <source>
        <dbReference type="Proteomes" id="UP001596132"/>
    </source>
</evidence>
<accession>A0ABW0YCJ8</accession>
<evidence type="ECO:0000256" key="1">
    <source>
        <dbReference type="SAM" id="Phobius"/>
    </source>
</evidence>
<keyword evidence="1" id="KW-1133">Transmembrane helix</keyword>
<protein>
    <recommendedName>
        <fullName evidence="4">DUF3325 domain-containing protein</fullName>
    </recommendedName>
</protein>
<dbReference type="EMBL" id="JBHSPP010000017">
    <property type="protein sequence ID" value="MFC5707491.1"/>
    <property type="molecule type" value="Genomic_DNA"/>
</dbReference>
<dbReference type="Proteomes" id="UP001596132">
    <property type="component" value="Unassembled WGS sequence"/>
</dbReference>
<keyword evidence="1" id="KW-0812">Transmembrane</keyword>